<sequence length="375" mass="42220">KNCWYIANWKSSISLEKLMATRRGHGFDRGAAVIGTQAYGAPSFPNSYAGDVFPSYSGSSPGRKKIFRTKFWLNVAPYVAVAALVASLISVGLWIRERSLSHALHDLEMELNTTKSLLWRRNDQLGQKTTALDRLQAVMDQTTADLQSAEAKFLAEKSKASLLEKQLEDVTKGLKGVRDENLELARQVQDAAAKEAEARRELEAAGRECDGRRRDEEALRQKEHEWAQEREILELDLRLAQAKVRRPGADASGWRRCAGHRTRTAMGSQPSEPLSPLPRTGEPPSRESRGDRSPRELGPRDPRPRATPRTQRLRAGRKARRRERSAAAASEARSPRQSTPRRTRVRRGLRSRGRKGKPLPRRATAQGRMRRRSTP</sequence>
<reference evidence="4" key="1">
    <citation type="submission" date="2014-05" db="EMBL/GenBank/DDBJ databases">
        <title>The transcriptome of the halophilic microalga Tetraselmis sp. GSL018 isolated from the Great Salt Lake, Utah.</title>
        <authorList>
            <person name="Jinkerson R.E."/>
            <person name="D'Adamo S."/>
            <person name="Posewitz M.C."/>
        </authorList>
    </citation>
    <scope>NUCLEOTIDE SEQUENCE</scope>
    <source>
        <strain evidence="4">GSL018</strain>
    </source>
</reference>
<feature type="compositionally biased region" description="Basic residues" evidence="2">
    <location>
        <begin position="339"/>
        <end position="360"/>
    </location>
</feature>
<accession>A0A061S1L0</accession>
<organism evidence="4">
    <name type="scientific">Tetraselmis sp. GSL018</name>
    <dbReference type="NCBI Taxonomy" id="582737"/>
    <lineage>
        <taxon>Eukaryota</taxon>
        <taxon>Viridiplantae</taxon>
        <taxon>Chlorophyta</taxon>
        <taxon>core chlorophytes</taxon>
        <taxon>Chlorodendrophyceae</taxon>
        <taxon>Chlorodendrales</taxon>
        <taxon>Chlorodendraceae</taxon>
        <taxon>Tetraselmis</taxon>
    </lineage>
</organism>
<name>A0A061S1L0_9CHLO</name>
<keyword evidence="1" id="KW-0175">Coiled coil</keyword>
<feature type="coiled-coil region" evidence="1">
    <location>
        <begin position="132"/>
        <end position="208"/>
    </location>
</feature>
<feature type="transmembrane region" description="Helical" evidence="3">
    <location>
        <begin position="71"/>
        <end position="95"/>
    </location>
</feature>
<feature type="non-terminal residue" evidence="4">
    <location>
        <position position="1"/>
    </location>
</feature>
<dbReference type="EMBL" id="GBEZ01008903">
    <property type="protein sequence ID" value="JAC76661.1"/>
    <property type="molecule type" value="Transcribed_RNA"/>
</dbReference>
<evidence type="ECO:0000256" key="2">
    <source>
        <dbReference type="SAM" id="MobiDB-lite"/>
    </source>
</evidence>
<keyword evidence="3" id="KW-0812">Transmembrane</keyword>
<dbReference type="AlphaFoldDB" id="A0A061S1L0"/>
<evidence type="ECO:0000256" key="1">
    <source>
        <dbReference type="SAM" id="Coils"/>
    </source>
</evidence>
<keyword evidence="3" id="KW-1133">Transmembrane helix</keyword>
<proteinExistence type="predicted"/>
<feature type="compositionally biased region" description="Low complexity" evidence="2">
    <location>
        <begin position="326"/>
        <end position="338"/>
    </location>
</feature>
<feature type="compositionally biased region" description="Basic and acidic residues" evidence="2">
    <location>
        <begin position="284"/>
        <end position="304"/>
    </location>
</feature>
<evidence type="ECO:0000313" key="4">
    <source>
        <dbReference type="EMBL" id="JAC76661.1"/>
    </source>
</evidence>
<feature type="compositionally biased region" description="Basic residues" evidence="2">
    <location>
        <begin position="311"/>
        <end position="323"/>
    </location>
</feature>
<evidence type="ECO:0000256" key="3">
    <source>
        <dbReference type="SAM" id="Phobius"/>
    </source>
</evidence>
<gene>
    <name evidence="4" type="ORF">TSPGSL018_19590</name>
</gene>
<feature type="region of interest" description="Disordered" evidence="2">
    <location>
        <begin position="244"/>
        <end position="375"/>
    </location>
</feature>
<keyword evidence="3" id="KW-0472">Membrane</keyword>
<protein>
    <submittedName>
        <fullName evidence="4">Uncharacterized protein</fullName>
    </submittedName>
</protein>
<feature type="non-terminal residue" evidence="4">
    <location>
        <position position="375"/>
    </location>
</feature>